<evidence type="ECO:0000313" key="2">
    <source>
        <dbReference type="EMBL" id="MCJ2177487.1"/>
    </source>
</evidence>
<evidence type="ECO:0008006" key="4">
    <source>
        <dbReference type="Google" id="ProtNLM"/>
    </source>
</evidence>
<evidence type="ECO:0000313" key="3">
    <source>
        <dbReference type="Proteomes" id="UP001162880"/>
    </source>
</evidence>
<accession>A0ABT0AXD7</accession>
<protein>
    <recommendedName>
        <fullName evidence="4">HAMP domain-containing protein</fullName>
    </recommendedName>
</protein>
<dbReference type="Proteomes" id="UP001162880">
    <property type="component" value="Unassembled WGS sequence"/>
</dbReference>
<feature type="transmembrane region" description="Helical" evidence="1">
    <location>
        <begin position="162"/>
        <end position="181"/>
    </location>
</feature>
<name>A0ABT0AXD7_9SPHN</name>
<feature type="transmembrane region" description="Helical" evidence="1">
    <location>
        <begin position="388"/>
        <end position="409"/>
    </location>
</feature>
<reference evidence="2" key="1">
    <citation type="submission" date="2022-03" db="EMBL/GenBank/DDBJ databases">
        <title>Identification of a novel bacterium isolated from mangrove sediments.</title>
        <authorList>
            <person name="Pan X."/>
        </authorList>
    </citation>
    <scope>NUCLEOTIDE SEQUENCE</scope>
    <source>
        <strain evidence="2">B2580</strain>
    </source>
</reference>
<keyword evidence="1" id="KW-1133">Transmembrane helix</keyword>
<keyword evidence="1" id="KW-0472">Membrane</keyword>
<keyword evidence="3" id="KW-1185">Reference proteome</keyword>
<dbReference type="EMBL" id="JALHLE010000003">
    <property type="protein sequence ID" value="MCJ2177487.1"/>
    <property type="molecule type" value="Genomic_DNA"/>
</dbReference>
<proteinExistence type="predicted"/>
<sequence>MTIRSTTVLLTLPLFLALAVVNGALLYFQDRAETHQALNDLALVPAVTVAEFVREMDDPYKELSKPIRKQALRAALHHVAGIDGLYLLAPGRKPLPLMPGGSHWDPSALELPSKPSSFASGSGARGDRWVTALAPAGQGRFVASRFSTEPLHEHMDAVRRDILASILLLGLLATGLSLFVARRITRELEANHRQLSRGQNAPAATDMPDLVIREAQDLADALRLMDASKQAAQTRRHLVAARKQRLRDPEQAIAETQADLFPPCVVRNGGYEIAMRLCGDVEPGTFFVHALTATGGTAFIGRCRASSPVDALASAANVRRRLEHCRDRTSLERTLEHLCALYDFAALERFDWTHEAAASPILLSVADDADAVRAQVYWRKSPGIAPQALLAGLAVLLAPNGVFAAIGPAGSGDR</sequence>
<evidence type="ECO:0000256" key="1">
    <source>
        <dbReference type="SAM" id="Phobius"/>
    </source>
</evidence>
<dbReference type="RefSeq" id="WP_243990568.1">
    <property type="nucleotide sequence ID" value="NZ_JALHLE010000003.1"/>
</dbReference>
<comment type="caution">
    <text evidence="2">The sequence shown here is derived from an EMBL/GenBank/DDBJ whole genome shotgun (WGS) entry which is preliminary data.</text>
</comment>
<organism evidence="2 3">
    <name type="scientific">Novosphingobium album</name>
    <name type="common">ex Hu et al. 2023</name>
    <dbReference type="NCBI Taxonomy" id="2930093"/>
    <lineage>
        <taxon>Bacteria</taxon>
        <taxon>Pseudomonadati</taxon>
        <taxon>Pseudomonadota</taxon>
        <taxon>Alphaproteobacteria</taxon>
        <taxon>Sphingomonadales</taxon>
        <taxon>Sphingomonadaceae</taxon>
        <taxon>Novosphingobium</taxon>
    </lineage>
</organism>
<keyword evidence="1" id="KW-0812">Transmembrane</keyword>
<gene>
    <name evidence="2" type="ORF">MTR64_02860</name>
</gene>